<dbReference type="EMBL" id="CM055743">
    <property type="protein sequence ID" value="KAJ8000250.1"/>
    <property type="molecule type" value="Genomic_DNA"/>
</dbReference>
<evidence type="ECO:0000313" key="2">
    <source>
        <dbReference type="Proteomes" id="UP001157502"/>
    </source>
</evidence>
<accession>A0ACC2G9U7</accession>
<name>A0ACC2G9U7_DALPE</name>
<reference evidence="1" key="1">
    <citation type="submission" date="2021-05" db="EMBL/GenBank/DDBJ databases">
        <authorList>
            <person name="Pan Q."/>
            <person name="Jouanno E."/>
            <person name="Zahm M."/>
            <person name="Klopp C."/>
            <person name="Cabau C."/>
            <person name="Louis A."/>
            <person name="Berthelot C."/>
            <person name="Parey E."/>
            <person name="Roest Crollius H."/>
            <person name="Montfort J."/>
            <person name="Robinson-Rechavi M."/>
            <person name="Bouchez O."/>
            <person name="Lampietro C."/>
            <person name="Lopez Roques C."/>
            <person name="Donnadieu C."/>
            <person name="Postlethwait J."/>
            <person name="Bobe J."/>
            <person name="Dillon D."/>
            <person name="Chandos A."/>
            <person name="von Hippel F."/>
            <person name="Guiguen Y."/>
        </authorList>
    </citation>
    <scope>NUCLEOTIDE SEQUENCE</scope>
    <source>
        <strain evidence="1">YG-Jan2019</strain>
    </source>
</reference>
<keyword evidence="2" id="KW-1185">Reference proteome</keyword>
<organism evidence="1 2">
    <name type="scientific">Dallia pectoralis</name>
    <name type="common">Alaska blackfish</name>
    <dbReference type="NCBI Taxonomy" id="75939"/>
    <lineage>
        <taxon>Eukaryota</taxon>
        <taxon>Metazoa</taxon>
        <taxon>Chordata</taxon>
        <taxon>Craniata</taxon>
        <taxon>Vertebrata</taxon>
        <taxon>Euteleostomi</taxon>
        <taxon>Actinopterygii</taxon>
        <taxon>Neopterygii</taxon>
        <taxon>Teleostei</taxon>
        <taxon>Protacanthopterygii</taxon>
        <taxon>Esociformes</taxon>
        <taxon>Umbridae</taxon>
        <taxon>Dallia</taxon>
    </lineage>
</organism>
<comment type="caution">
    <text evidence="1">The sequence shown here is derived from an EMBL/GenBank/DDBJ whole genome shotgun (WGS) entry which is preliminary data.</text>
</comment>
<sequence>MSKRRWVEFKICQTISCTAPVSRRQRPAAAAAATGTSAMEDEERQKKLQAGKAKLAEYRQRKAHADGQKKKKKAKKRRETGDNPDGGGTGREDAEPELDKSVEEESESGGGEPDPSTTTEFNFARTLRSGQTVRHDQTYTIEPESEVSTTAEDYSSEVNGCQEMTKMDTCMEFIWDEVDPVPKEVRSGRVQVMEEQLAAKTLVADELSLELDEIRAAFGPDGIQQLQDFEEALKQRDGIITQLTANLQQSRRDKEEVMREFLEMTEQSQKLHIQFQQAGETLRNTSHSSTAQDLLQAKQQLVQYQQLLDEVTSQVKGHQDRAEEQLVQISLLQRRLDEAEMVDRSTGESFAQRLTEKDLLIVEQEGIIEEHERSLTRLREELAHAGRGTEETCARTVNEKDLLISTQTAIITEHERTLNLLKVELAQVERISEETFAQKLNEKALLIAEQERAMSERDSFLHQMKEELTASEKRFSDLNLQMTAKAQELESCKNDLVICKRNLELSQGELDISKVELESSKGEVQNCRVELESNKSELQNCSVELESSKGEVQNCRVELESSKSELQDCKVELESSKSELQNCSVELESSKSELQNCRVELESIKVEFESSKSELQDCKVELESSKSELQNCSVELESNKSELQNCRVELESSKSELQDCKVELESSTSELQNCRVELESSKSELQNCKVELESSKSELQNCRVELESSKSELQNCKVELESSKSELQNCSVELESSKSELQNCSVELESSKSELQNCKVELESSKSELQNCSVELESSKSELQNCRVELESSKGEVQNCRVELESCGGELSVSRQKERMSSNEIQQLMGIVEGLQKQCHQGSLSESETLQRMEEDTVHRLDRLRAELDEMYGEQIVQMKRELRLQHSEVLDQLAKQHRAELDLLRAQTSSRDHSLNEVVEGQIAELQQRLQESQGLHEKVRQELTLVAQEKLRLEGQVKDLLQDLHSTRFKMEQASQNVALHESHRGELQRLQETVDDLKAQLAAAAEVAEEIETKHESETTNYKIKLAMMEREKDAVLDRMAGSQEAELERLRTHLLFSHEEELVVLRENLQRESQLNTENLLNEASVRHGQALEELQNRFKNDREELLNQIAALNDNLKKARHSSEAEELMEADKLRQGVEERARMEGEIQTLLRKIELLENQTVEIRKSLENKCTELEYENNILIETKSAMKEEVESKSEKIASLIVENERMHRQGEELPEQFEMRKSTLSFAETSSEVIFEEYTCLVEVKAQLEDRILKDTRAYESKLADLQSQIQELTENKETCAKMEDKSVDTCGGLMEKDTTEPMKKLETALLEQEGLTVRLSEVTDQLTVTKGELDELEGELRQVRSENKAVITQNESLEVELERLRETLKERTVEVGDEPARSLVKLPQHGLFSTPEAQHPSRTPAPSAAPSLVSTVGEGPVGHSSAAKPSASGSDRRKTQQQRRGKKKRQTSAQSKEKGETEEAATADRNGSSGGATAAAAEQDEQARMESQVSSSSQRTTADEEDTTDVFPTRRERDGFGEQGKTVDGMERRIDTLAAQEPQDEDRRAKDHLECQLQLEAQRISLSQIHAAQLELLQEQTEAHVGTHEQGMVCLKQTKDDPKSSKYQNVVQVVLDDCRRIFLSFADVFGEEFLQSLQHTDVKDWKTHSFEKKETKDPSAVLQDAKETYRDLQQVMDRIEQEHSRLVQLQLVLKADGSKMVEMKKAYDELKLGSLHRHLDRSIIDNISNPDPRETPPACSSSHVPMDVQNLMADVQQQQAQMEANHRLEVEHLRSCYQQQAKETEVRYATELSALQQRLLVVNAAEAEFSLSGAGQPQTEEEDTEELKLVGDDAFLTGVDTELYGSAGSMGLTAQLQTLRRALYRKYLQEVASLKEQHRAELARLTEGKEHKEEDGREEVGSQAKQDLELTDGASRSPEEPVPRDQCGQDMRSRERVEEEIAKVIVQMSVEFAQQSERARIAQSARNTTTAVQTEEDNEEGMEEKQPNPLGSLTTGVSLEEIQGRFSEEKERLERELDERTTELCRIKEQLLCGPSGCEKKTGEQEEDTDGHEDVQRSCPDHQVITAERNLLRKANENLRKVLSEVLKTTAAAEETIGFHVEGLRGSPSPPQIHTRGQGTDSRPARDASPAESCHGSETEADDGSAWSGETEADKGLETSQLGAEDSHSLLPGAELQMENEEYLMNISARLQAAVEKLLVAITETTNQECHLATGAECDFGLPDLQRRSTVCVYSLDGLFIWDQSLFARDQSTSVGSAPIRDSSVFTQGSVLGCAVATVA</sequence>
<protein>
    <submittedName>
        <fullName evidence="1">Uncharacterized protein</fullName>
    </submittedName>
</protein>
<dbReference type="Proteomes" id="UP001157502">
    <property type="component" value="Chromosome 16"/>
</dbReference>
<proteinExistence type="predicted"/>
<evidence type="ECO:0000313" key="1">
    <source>
        <dbReference type="EMBL" id="KAJ8000250.1"/>
    </source>
</evidence>
<gene>
    <name evidence="1" type="ORF">DPEC_G00202890</name>
</gene>